<dbReference type="PROSITE" id="PS51371">
    <property type="entry name" value="CBS"/>
    <property type="match status" value="1"/>
</dbReference>
<evidence type="ECO:0000256" key="1">
    <source>
        <dbReference type="ARBA" id="ARBA00005502"/>
    </source>
</evidence>
<dbReference type="InterPro" id="IPR013785">
    <property type="entry name" value="Aldolase_TIM"/>
</dbReference>
<dbReference type="InterPro" id="IPR046342">
    <property type="entry name" value="CBS_dom_sf"/>
</dbReference>
<evidence type="ECO:0000256" key="3">
    <source>
        <dbReference type="ARBA" id="ARBA00023002"/>
    </source>
</evidence>
<reference evidence="6" key="1">
    <citation type="submission" date="2018-05" db="EMBL/GenBank/DDBJ databases">
        <authorList>
            <person name="Lanie J.A."/>
            <person name="Ng W.-L."/>
            <person name="Kazmierczak K.M."/>
            <person name="Andrzejewski T.M."/>
            <person name="Davidsen T.M."/>
            <person name="Wayne K.J."/>
            <person name="Tettelin H."/>
            <person name="Glass J.I."/>
            <person name="Rusch D."/>
            <person name="Podicherti R."/>
            <person name="Tsui H.-C.T."/>
            <person name="Winkler M.E."/>
        </authorList>
    </citation>
    <scope>NUCLEOTIDE SEQUENCE</scope>
</reference>
<dbReference type="CDD" id="cd04601">
    <property type="entry name" value="CBS_pair_IMPDH"/>
    <property type="match status" value="1"/>
</dbReference>
<dbReference type="Pfam" id="PF00478">
    <property type="entry name" value="IMPDH"/>
    <property type="match status" value="1"/>
</dbReference>
<evidence type="ECO:0000313" key="6">
    <source>
        <dbReference type="EMBL" id="SVB47122.1"/>
    </source>
</evidence>
<evidence type="ECO:0000256" key="4">
    <source>
        <dbReference type="ARBA" id="ARBA00023122"/>
    </source>
</evidence>
<feature type="non-terminal residue" evidence="6">
    <location>
        <position position="427"/>
    </location>
</feature>
<dbReference type="Gene3D" id="3.20.20.70">
    <property type="entry name" value="Aldolase class I"/>
    <property type="match status" value="1"/>
</dbReference>
<keyword evidence="2" id="KW-0479">Metal-binding</keyword>
<dbReference type="GO" id="GO:0003938">
    <property type="term" value="F:IMP dehydrogenase activity"/>
    <property type="evidence" value="ECO:0007669"/>
    <property type="project" value="InterPro"/>
</dbReference>
<protein>
    <recommendedName>
        <fullName evidence="5">CBS domain-containing protein</fullName>
    </recommendedName>
</protein>
<dbReference type="SMART" id="SM00116">
    <property type="entry name" value="CBS"/>
    <property type="match status" value="2"/>
</dbReference>
<accession>A0A382E9V2</accession>
<proteinExistence type="inferred from homology"/>
<dbReference type="PIRSF" id="PIRSF000130">
    <property type="entry name" value="IMPDH"/>
    <property type="match status" value="1"/>
</dbReference>
<dbReference type="InterPro" id="IPR001093">
    <property type="entry name" value="IMP_DH_GMPRt"/>
</dbReference>
<dbReference type="InterPro" id="IPR005990">
    <property type="entry name" value="IMP_DH"/>
</dbReference>
<evidence type="ECO:0000256" key="2">
    <source>
        <dbReference type="ARBA" id="ARBA00022723"/>
    </source>
</evidence>
<keyword evidence="4" id="KW-0129">CBS domain</keyword>
<dbReference type="GO" id="GO:0006183">
    <property type="term" value="P:GTP biosynthetic process"/>
    <property type="evidence" value="ECO:0007669"/>
    <property type="project" value="TreeGrafter"/>
</dbReference>
<dbReference type="PANTHER" id="PTHR11911">
    <property type="entry name" value="INOSINE-5-MONOPHOSPHATE DEHYDROGENASE RELATED"/>
    <property type="match status" value="1"/>
</dbReference>
<organism evidence="6">
    <name type="scientific">marine metagenome</name>
    <dbReference type="NCBI Taxonomy" id="408172"/>
    <lineage>
        <taxon>unclassified sequences</taxon>
        <taxon>metagenomes</taxon>
        <taxon>ecological metagenomes</taxon>
    </lineage>
</organism>
<dbReference type="SMART" id="SM01240">
    <property type="entry name" value="IMPDH"/>
    <property type="match status" value="1"/>
</dbReference>
<comment type="similarity">
    <text evidence="1">Belongs to the IMPDH/GMPR family.</text>
</comment>
<dbReference type="CDD" id="cd00381">
    <property type="entry name" value="IMPDH"/>
    <property type="match status" value="1"/>
</dbReference>
<dbReference type="Pfam" id="PF00571">
    <property type="entry name" value="CBS"/>
    <property type="match status" value="1"/>
</dbReference>
<dbReference type="PANTHER" id="PTHR11911:SF111">
    <property type="entry name" value="INOSINE-5'-MONOPHOSPHATE DEHYDROGENASE"/>
    <property type="match status" value="1"/>
</dbReference>
<dbReference type="SUPFAM" id="SSF51412">
    <property type="entry name" value="Inosine monophosphate dehydrogenase (IMPDH)"/>
    <property type="match status" value="1"/>
</dbReference>
<dbReference type="FunFam" id="3.20.20.70:FF:000424">
    <property type="entry name" value="Inosine-5'-monophosphate dehydrogenase 2"/>
    <property type="match status" value="1"/>
</dbReference>
<sequence>MNQNSLDPGWIGKTFDDFLFRPCKGRIESRSLISLNSQLTRNISLELPIVSANMDSVTGRDMAETMALEGGLGVIHRGQSIDRQAELVSRVKRSHSAVIENPLCLPVSATIGQARFFAGRHNINGILIETHSGSGILAGVLTRRDIPWQRDADDRPVADFMTTFERLKTAPPNVSTDDAERIMFEGRFERLPLVDSERRIHGLITRKDVRFLRERPFASKDNKGRLLAAAAVGCTGDYLERADQLLRSGSDCFFIDIAHGHSQVMETALDRLKSGFSGIPLVCGNVATTDGARFLRDIGADAVKVGVGPGRGCRTRLETAAGVPQLQAIRETWSAVGGDIMIMADGGIRHDKDIFLALACGADTVMLGSALSGTDEAPGRVIEDPASHSKKKIYRGMTSPEAVLESLYDTDDGEVVDAALDTPPEGQ</sequence>
<dbReference type="AlphaFoldDB" id="A0A382E9V2"/>
<dbReference type="GO" id="GO:0046872">
    <property type="term" value="F:metal ion binding"/>
    <property type="evidence" value="ECO:0007669"/>
    <property type="project" value="UniProtKB-KW"/>
</dbReference>
<dbReference type="EMBL" id="UINC01043293">
    <property type="protein sequence ID" value="SVB47122.1"/>
    <property type="molecule type" value="Genomic_DNA"/>
</dbReference>
<dbReference type="InterPro" id="IPR000644">
    <property type="entry name" value="CBS_dom"/>
</dbReference>
<name>A0A382E9V2_9ZZZZ</name>
<dbReference type="SUPFAM" id="SSF54631">
    <property type="entry name" value="CBS-domain pair"/>
    <property type="match status" value="1"/>
</dbReference>
<gene>
    <name evidence="6" type="ORF">METZ01_LOCUS199976</name>
</gene>
<keyword evidence="3" id="KW-0560">Oxidoreductase</keyword>
<evidence type="ECO:0000259" key="5">
    <source>
        <dbReference type="PROSITE" id="PS51371"/>
    </source>
</evidence>
<feature type="domain" description="CBS" evidence="5">
    <location>
        <begin position="161"/>
        <end position="219"/>
    </location>
</feature>